<gene>
    <name evidence="1" type="ORF">Baya_16137</name>
</gene>
<dbReference type="Proteomes" id="UP000319801">
    <property type="component" value="Unassembled WGS sequence"/>
</dbReference>
<comment type="caution">
    <text evidence="1">The sequence shown here is derived from an EMBL/GenBank/DDBJ whole genome shotgun (WGS) entry which is preliminary data.</text>
</comment>
<name>A0A556VUK8_BAGYA</name>
<accession>A0A556VUK8</accession>
<evidence type="ECO:0000313" key="2">
    <source>
        <dbReference type="Proteomes" id="UP000319801"/>
    </source>
</evidence>
<dbReference type="EMBL" id="VCAZ01000272">
    <property type="protein sequence ID" value="TTR52325.1"/>
    <property type="molecule type" value="Genomic_DNA"/>
</dbReference>
<protein>
    <submittedName>
        <fullName evidence="1">Uncharacterized protein</fullName>
    </submittedName>
</protein>
<sequence>MRKSSNLNYRSFGSTTQSLFPADKLSLIRVSCTDNGSVVALDSSVSRRFDSDRSVGSVSERSGSTKFLFIPKRDDKLMRFSQSREEKLWNAVTHGADQSRSSERQNN</sequence>
<reference evidence="1 2" key="1">
    <citation type="journal article" date="2019" name="Genome Biol. Evol.">
        <title>Whole-Genome Sequencing of the Giant Devil Catfish, Bagarius yarrelli.</title>
        <authorList>
            <person name="Jiang W."/>
            <person name="Lv Y."/>
            <person name="Cheng L."/>
            <person name="Yang K."/>
            <person name="Chao B."/>
            <person name="Wang X."/>
            <person name="Li Y."/>
            <person name="Pan X."/>
            <person name="You X."/>
            <person name="Zhang Y."/>
            <person name="Yang J."/>
            <person name="Li J."/>
            <person name="Zhang X."/>
            <person name="Liu S."/>
            <person name="Sun C."/>
            <person name="Yang J."/>
            <person name="Shi Q."/>
        </authorList>
    </citation>
    <scope>NUCLEOTIDE SEQUENCE [LARGE SCALE GENOMIC DNA]</scope>
    <source>
        <strain evidence="1">JWS20170419001</strain>
        <tissue evidence="1">Muscle</tissue>
    </source>
</reference>
<evidence type="ECO:0000313" key="1">
    <source>
        <dbReference type="EMBL" id="TTR52325.1"/>
    </source>
</evidence>
<organism evidence="1 2">
    <name type="scientific">Bagarius yarrelli</name>
    <name type="common">Goonch</name>
    <name type="synonym">Bagrus yarrelli</name>
    <dbReference type="NCBI Taxonomy" id="175774"/>
    <lineage>
        <taxon>Eukaryota</taxon>
        <taxon>Metazoa</taxon>
        <taxon>Chordata</taxon>
        <taxon>Craniata</taxon>
        <taxon>Vertebrata</taxon>
        <taxon>Euteleostomi</taxon>
        <taxon>Actinopterygii</taxon>
        <taxon>Neopterygii</taxon>
        <taxon>Teleostei</taxon>
        <taxon>Ostariophysi</taxon>
        <taxon>Siluriformes</taxon>
        <taxon>Sisoridae</taxon>
        <taxon>Sisorinae</taxon>
        <taxon>Bagarius</taxon>
    </lineage>
</organism>
<dbReference type="AlphaFoldDB" id="A0A556VUK8"/>
<proteinExistence type="predicted"/>
<keyword evidence="2" id="KW-1185">Reference proteome</keyword>